<gene>
    <name evidence="1" type="ORF">HDA41_000075</name>
</gene>
<keyword evidence="2" id="KW-1185">Reference proteome</keyword>
<accession>A0A7W9GYQ9</accession>
<name>A0A7W9GYQ9_9ACTN</name>
<evidence type="ECO:0000313" key="2">
    <source>
        <dbReference type="Proteomes" id="UP000590647"/>
    </source>
</evidence>
<dbReference type="Proteomes" id="UP000590647">
    <property type="component" value="Unassembled WGS sequence"/>
</dbReference>
<dbReference type="AlphaFoldDB" id="A0A7W9GYQ9"/>
<dbReference type="RefSeq" id="WP_184979582.1">
    <property type="nucleotide sequence ID" value="NZ_JACHNE010000001.1"/>
</dbReference>
<organism evidence="1 2">
    <name type="scientific">Streptomyces caelestis</name>
    <dbReference type="NCBI Taxonomy" id="36816"/>
    <lineage>
        <taxon>Bacteria</taxon>
        <taxon>Bacillati</taxon>
        <taxon>Actinomycetota</taxon>
        <taxon>Actinomycetes</taxon>
        <taxon>Kitasatosporales</taxon>
        <taxon>Streptomycetaceae</taxon>
        <taxon>Streptomyces</taxon>
    </lineage>
</organism>
<protein>
    <submittedName>
        <fullName evidence="1">Uncharacterized protein</fullName>
    </submittedName>
</protein>
<evidence type="ECO:0000313" key="1">
    <source>
        <dbReference type="EMBL" id="MBB5792111.1"/>
    </source>
</evidence>
<dbReference type="EMBL" id="JACHNE010000001">
    <property type="protein sequence ID" value="MBB5792111.1"/>
    <property type="molecule type" value="Genomic_DNA"/>
</dbReference>
<proteinExistence type="predicted"/>
<sequence length="98" mass="11247">MWRQLRHVDVAGMVCRTAVRDCVYFAMASEPERLSVIRGQLEHVLERVSQHQVSARPDGFTIVHGPISRHVRRDGRLLEQITVRSGHAEARFAPRPRP</sequence>
<comment type="caution">
    <text evidence="1">The sequence shown here is derived from an EMBL/GenBank/DDBJ whole genome shotgun (WGS) entry which is preliminary data.</text>
</comment>
<reference evidence="1 2" key="1">
    <citation type="submission" date="2020-08" db="EMBL/GenBank/DDBJ databases">
        <title>Sequencing the genomes of 1000 actinobacteria strains.</title>
        <authorList>
            <person name="Klenk H.-P."/>
        </authorList>
    </citation>
    <scope>NUCLEOTIDE SEQUENCE [LARGE SCALE GENOMIC DNA]</scope>
    <source>
        <strain evidence="1 2">DSM 40084</strain>
    </source>
</reference>